<evidence type="ECO:0000313" key="3">
    <source>
        <dbReference type="Proteomes" id="UP000093391"/>
    </source>
</evidence>
<organism evidence="2 3">
    <name type="scientific">Acinetobacter larvae</name>
    <dbReference type="NCBI Taxonomy" id="1789224"/>
    <lineage>
        <taxon>Bacteria</taxon>
        <taxon>Pseudomonadati</taxon>
        <taxon>Pseudomonadota</taxon>
        <taxon>Gammaproteobacteria</taxon>
        <taxon>Moraxellales</taxon>
        <taxon>Moraxellaceae</taxon>
        <taxon>Acinetobacter</taxon>
    </lineage>
</organism>
<dbReference type="EMBL" id="CP016895">
    <property type="protein sequence ID" value="AOA58088.1"/>
    <property type="molecule type" value="Genomic_DNA"/>
</dbReference>
<proteinExistence type="predicted"/>
<dbReference type="Proteomes" id="UP000093391">
    <property type="component" value="Chromosome"/>
</dbReference>
<evidence type="ECO:0000256" key="1">
    <source>
        <dbReference type="SAM" id="Phobius"/>
    </source>
</evidence>
<name>A0A1B2LYQ5_9GAMM</name>
<feature type="transmembrane region" description="Helical" evidence="1">
    <location>
        <begin position="33"/>
        <end position="53"/>
    </location>
</feature>
<keyword evidence="1" id="KW-1133">Transmembrane helix</keyword>
<accession>A0A1B2LYQ5</accession>
<dbReference type="OrthoDB" id="6710068at2"/>
<dbReference type="AlphaFoldDB" id="A0A1B2LYQ5"/>
<dbReference type="RefSeq" id="WP_067553862.1">
    <property type="nucleotide sequence ID" value="NZ_CP016895.1"/>
</dbReference>
<evidence type="ECO:0000313" key="2">
    <source>
        <dbReference type="EMBL" id="AOA58088.1"/>
    </source>
</evidence>
<keyword evidence="1" id="KW-0812">Transmembrane</keyword>
<dbReference type="KEGG" id="ala:BFG52_06795"/>
<gene>
    <name evidence="2" type="ORF">BFG52_06795</name>
</gene>
<sequence length="83" mass="9282">MIIHYRCACCNKAVTRSDKCCPYCGSQYIQSSIHLWVFGLIACLVAVLVIQLYHGYKAQQNDIPTAPSLLDVLKDKAHPAESR</sequence>
<keyword evidence="3" id="KW-1185">Reference proteome</keyword>
<keyword evidence="1" id="KW-0472">Membrane</keyword>
<reference evidence="2 3" key="1">
    <citation type="submission" date="2016-08" db="EMBL/GenBank/DDBJ databases">
        <authorList>
            <person name="Seilhamer J.J."/>
        </authorList>
    </citation>
    <scope>NUCLEOTIDE SEQUENCE [LARGE SCALE GENOMIC DNA]</scope>
    <source>
        <strain evidence="2 3">BRTC-1</strain>
    </source>
</reference>
<protein>
    <submittedName>
        <fullName evidence="2">Uncharacterized protein</fullName>
    </submittedName>
</protein>